<dbReference type="AlphaFoldDB" id="A0AAV1VM13"/>
<protein>
    <submittedName>
        <fullName evidence="1">Uncharacterized protein</fullName>
    </submittedName>
</protein>
<comment type="caution">
    <text evidence="1">The sequence shown here is derived from an EMBL/GenBank/DDBJ whole genome shotgun (WGS) entry which is preliminary data.</text>
</comment>
<accession>A0AAV1VM13</accession>
<name>A0AAV1VM13_9STRA</name>
<evidence type="ECO:0000313" key="1">
    <source>
        <dbReference type="EMBL" id="CAK7947304.1"/>
    </source>
</evidence>
<organism evidence="1 2">
    <name type="scientific">Peronospora matthiolae</name>
    <dbReference type="NCBI Taxonomy" id="2874970"/>
    <lineage>
        <taxon>Eukaryota</taxon>
        <taxon>Sar</taxon>
        <taxon>Stramenopiles</taxon>
        <taxon>Oomycota</taxon>
        <taxon>Peronosporomycetes</taxon>
        <taxon>Peronosporales</taxon>
        <taxon>Peronosporaceae</taxon>
        <taxon>Peronospora</taxon>
    </lineage>
</organism>
<reference evidence="1" key="1">
    <citation type="submission" date="2024-01" db="EMBL/GenBank/DDBJ databases">
        <authorList>
            <person name="Webb A."/>
        </authorList>
    </citation>
    <scope>NUCLEOTIDE SEQUENCE</scope>
    <source>
        <strain evidence="1">Pm1</strain>
    </source>
</reference>
<gene>
    <name evidence="1" type="ORF">PM001_LOCUS32454</name>
</gene>
<proteinExistence type="predicted"/>
<dbReference type="Proteomes" id="UP001162060">
    <property type="component" value="Unassembled WGS sequence"/>
</dbReference>
<evidence type="ECO:0000313" key="2">
    <source>
        <dbReference type="Proteomes" id="UP001162060"/>
    </source>
</evidence>
<sequence length="31" mass="3589">MSAGDGGVGRNFEPDITWNFSENNLRPKRWH</sequence>
<dbReference type="EMBL" id="CAKLBY020000378">
    <property type="protein sequence ID" value="CAK7947304.1"/>
    <property type="molecule type" value="Genomic_DNA"/>
</dbReference>